<feature type="compositionally biased region" description="Polar residues" evidence="4">
    <location>
        <begin position="986"/>
        <end position="1021"/>
    </location>
</feature>
<reference evidence="5 6" key="1">
    <citation type="journal article" date="2016" name="Nat. Commun.">
        <title>Extremotolerant tardigrade genome and improved radiotolerance of human cultured cells by tardigrade-unique protein.</title>
        <authorList>
            <person name="Hashimoto T."/>
            <person name="Horikawa D.D."/>
            <person name="Saito Y."/>
            <person name="Kuwahara H."/>
            <person name="Kozuka-Hata H."/>
            <person name="Shin-I T."/>
            <person name="Minakuchi Y."/>
            <person name="Ohishi K."/>
            <person name="Motoyama A."/>
            <person name="Aizu T."/>
            <person name="Enomoto A."/>
            <person name="Kondo K."/>
            <person name="Tanaka S."/>
            <person name="Hara Y."/>
            <person name="Koshikawa S."/>
            <person name="Sagara H."/>
            <person name="Miura T."/>
            <person name="Yokobori S."/>
            <person name="Miyagawa K."/>
            <person name="Suzuki Y."/>
            <person name="Kubo T."/>
            <person name="Oyama M."/>
            <person name="Kohara Y."/>
            <person name="Fujiyama A."/>
            <person name="Arakawa K."/>
            <person name="Katayama T."/>
            <person name="Toyoda A."/>
            <person name="Kunieda T."/>
        </authorList>
    </citation>
    <scope>NUCLEOTIDE SEQUENCE [LARGE SCALE GENOMIC DNA]</scope>
    <source>
        <strain evidence="5 6">YOKOZUNA-1</strain>
    </source>
</reference>
<evidence type="ECO:0000256" key="1">
    <source>
        <dbReference type="ARBA" id="ARBA00022737"/>
    </source>
</evidence>
<feature type="region of interest" description="Disordered" evidence="4">
    <location>
        <begin position="787"/>
        <end position="830"/>
    </location>
</feature>
<keyword evidence="2 3" id="KW-0040">ANK repeat</keyword>
<dbReference type="EMBL" id="BDGG01000002">
    <property type="protein sequence ID" value="GAU94007.1"/>
    <property type="molecule type" value="Genomic_DNA"/>
</dbReference>
<keyword evidence="1" id="KW-0677">Repeat</keyword>
<feature type="region of interest" description="Disordered" evidence="4">
    <location>
        <begin position="304"/>
        <end position="429"/>
    </location>
</feature>
<evidence type="ECO:0000256" key="3">
    <source>
        <dbReference type="PROSITE-ProRule" id="PRU00023"/>
    </source>
</evidence>
<feature type="compositionally biased region" description="Basic and acidic residues" evidence="4">
    <location>
        <begin position="304"/>
        <end position="316"/>
    </location>
</feature>
<feature type="region of interest" description="Disordered" evidence="4">
    <location>
        <begin position="944"/>
        <end position="1026"/>
    </location>
</feature>
<dbReference type="InterPro" id="IPR036770">
    <property type="entry name" value="Ankyrin_rpt-contain_sf"/>
</dbReference>
<dbReference type="STRING" id="947166.A0A1D1V337"/>
<dbReference type="Pfam" id="PF12796">
    <property type="entry name" value="Ank_2"/>
    <property type="match status" value="1"/>
</dbReference>
<dbReference type="PROSITE" id="PS50088">
    <property type="entry name" value="ANK_REPEAT"/>
    <property type="match status" value="1"/>
</dbReference>
<feature type="compositionally biased region" description="Polar residues" evidence="4">
    <location>
        <begin position="599"/>
        <end position="616"/>
    </location>
</feature>
<feature type="region of interest" description="Disordered" evidence="4">
    <location>
        <begin position="202"/>
        <end position="249"/>
    </location>
</feature>
<comment type="caution">
    <text evidence="5">The sequence shown here is derived from an EMBL/GenBank/DDBJ whole genome shotgun (WGS) entry which is preliminary data.</text>
</comment>
<protein>
    <submittedName>
        <fullName evidence="5">Uncharacterized protein</fullName>
    </submittedName>
</protein>
<dbReference type="PANTHER" id="PTHR24166">
    <property type="entry name" value="ROLLING PEBBLES, ISOFORM B"/>
    <property type="match status" value="1"/>
</dbReference>
<feature type="compositionally biased region" description="Polar residues" evidence="4">
    <location>
        <begin position="204"/>
        <end position="214"/>
    </location>
</feature>
<accession>A0A1D1V337</accession>
<feature type="compositionally biased region" description="Basic and acidic residues" evidence="4">
    <location>
        <begin position="805"/>
        <end position="819"/>
    </location>
</feature>
<feature type="compositionally biased region" description="Polar residues" evidence="4">
    <location>
        <begin position="232"/>
        <end position="243"/>
    </location>
</feature>
<evidence type="ECO:0000313" key="5">
    <source>
        <dbReference type="EMBL" id="GAU94007.1"/>
    </source>
</evidence>
<feature type="compositionally biased region" description="Low complexity" evidence="4">
    <location>
        <begin position="617"/>
        <end position="629"/>
    </location>
</feature>
<feature type="compositionally biased region" description="Polar residues" evidence="4">
    <location>
        <begin position="364"/>
        <end position="381"/>
    </location>
</feature>
<evidence type="ECO:0000256" key="2">
    <source>
        <dbReference type="ARBA" id="ARBA00023043"/>
    </source>
</evidence>
<feature type="region of interest" description="Disordered" evidence="4">
    <location>
        <begin position="526"/>
        <end position="629"/>
    </location>
</feature>
<feature type="region of interest" description="Disordered" evidence="4">
    <location>
        <begin position="745"/>
        <end position="772"/>
    </location>
</feature>
<organism evidence="5 6">
    <name type="scientific">Ramazzottius varieornatus</name>
    <name type="common">Water bear</name>
    <name type="synonym">Tardigrade</name>
    <dbReference type="NCBI Taxonomy" id="947166"/>
    <lineage>
        <taxon>Eukaryota</taxon>
        <taxon>Metazoa</taxon>
        <taxon>Ecdysozoa</taxon>
        <taxon>Tardigrada</taxon>
        <taxon>Eutardigrada</taxon>
        <taxon>Parachela</taxon>
        <taxon>Hypsibioidea</taxon>
        <taxon>Ramazzottiidae</taxon>
        <taxon>Ramazzottius</taxon>
    </lineage>
</organism>
<evidence type="ECO:0000256" key="4">
    <source>
        <dbReference type="SAM" id="MobiDB-lite"/>
    </source>
</evidence>
<name>A0A1D1V337_RAMVA</name>
<dbReference type="InterPro" id="IPR050889">
    <property type="entry name" value="Dendritic_Spine_Reg/Scaffold"/>
</dbReference>
<dbReference type="SUPFAM" id="SSF48403">
    <property type="entry name" value="Ankyrin repeat"/>
    <property type="match status" value="1"/>
</dbReference>
<dbReference type="PROSITE" id="PS50297">
    <property type="entry name" value="ANK_REP_REGION"/>
    <property type="match status" value="1"/>
</dbReference>
<dbReference type="PANTHER" id="PTHR24166:SF48">
    <property type="entry name" value="PROTEIN VAPYRIN"/>
    <property type="match status" value="1"/>
</dbReference>
<keyword evidence="6" id="KW-1185">Reference proteome</keyword>
<sequence length="1048" mass="115736">MYSATLGFIDCIRYLGGRGASKDHQDRKGRSAAHLAASKGQTESIMEIEELGGDIWLMNYRGDLPLHEAAQAGYIGVVECMLSKRPDYINAVNHNGRSCLHLAAMQKDFALCQFLVESKANVNLVMQNSKMQYFTALDLAIAKNNVEMIKYLRSHLAIESSQLTNKAALFIQQSFSKRFGEGTRLSSTASDPNGILEEAFETGLRSSPSFQSPLNFARRSSLPPSKAAGDASENSEPGETDGSTYPHLPREVTSSLTEFDHLVTMERHSDYDAIMEASVLGRRNSGSPQNITPIFQIPLHDSEEEKVTATEDRHDAQVPPLKPQNSSTSIAQHEVSGSSRSGATVDGSSRKRSVPKLEIEIVDTNHNAHMNEKTNAAQSARSEGPLTPVFEMGGLAPEPDVPSRSVSRTSLVKYESDSGSDDDMKHPDHRSNFMRKLFSQQNSFLTPKTPEHNKKLTMSRSYNSLHRDDMDLKAPGGDTGWQSARYQKSMSTEDSMHGLDASDFIAGFQHPALLSLFIQDNVVDHPASDSRVDDEEQTGVQPQSVPNERPPSRKHSTSSIPSAKVSPHDKVAIAVQTSARTPRQFKMNGTHDAGVFARRSNTSDSEAQTSARETFGSSWASDSSSIMSSTPRSRYLSVSTDDAHSFPLSGKGASDLDQTSPPATEPLEPKQAPIPQHRKSLETGGKILQRRASRLRWDDSNLDELHAAGHKPTFLDITSDHVSFREPETITDVVGGQVRTSPVIREAPDEDSDVAPEEHSTTQSLYSRFRPPTPRVLSLKDVRHTIEVPARSRTKGPRRPVLQTGRRDRLRPDKTESEKPTTTSNFRARRTRRLLEEKEQPIIRTLPQMPMKFVSSFNNTVHDIAPHTVIIKYLDQMEQMQKKDTKYNQSVVLAKVIPKYLKEMETIGKPDKLVNREDVTGKTKTFKDWQQYLLRKLNNLSPMNASPLTDISEARSSTTLRSRTESGGSSDTLPRIKHAASAIDSEGSSSNKQITNGAGSRSEKSSVGSNGHHIPQTSPPNGLSAAIAGETTTRFPIVSPLIHPFPWR</sequence>
<dbReference type="AlphaFoldDB" id="A0A1D1V337"/>
<evidence type="ECO:0000313" key="6">
    <source>
        <dbReference type="Proteomes" id="UP000186922"/>
    </source>
</evidence>
<dbReference type="SMART" id="SM00248">
    <property type="entry name" value="ANK"/>
    <property type="match status" value="4"/>
</dbReference>
<feature type="region of interest" description="Disordered" evidence="4">
    <location>
        <begin position="641"/>
        <end position="683"/>
    </location>
</feature>
<feature type="repeat" description="ANK" evidence="3">
    <location>
        <begin position="95"/>
        <end position="127"/>
    </location>
</feature>
<proteinExistence type="predicted"/>
<gene>
    <name evidence="5" type="primary">RvY_05856</name>
    <name evidence="5" type="synonym">RvY_05856.1</name>
    <name evidence="5" type="ORF">RvY_05856-1</name>
</gene>
<dbReference type="Gene3D" id="1.25.40.20">
    <property type="entry name" value="Ankyrin repeat-containing domain"/>
    <property type="match status" value="1"/>
</dbReference>
<dbReference type="InterPro" id="IPR002110">
    <property type="entry name" value="Ankyrin_rpt"/>
</dbReference>
<feature type="compositionally biased region" description="Polar residues" evidence="4">
    <location>
        <begin position="323"/>
        <end position="342"/>
    </location>
</feature>
<feature type="compositionally biased region" description="Low complexity" evidence="4">
    <location>
        <begin position="954"/>
        <end position="970"/>
    </location>
</feature>
<dbReference type="Proteomes" id="UP000186922">
    <property type="component" value="Unassembled WGS sequence"/>
</dbReference>